<reference evidence="1" key="1">
    <citation type="submission" date="2018-05" db="EMBL/GenBank/DDBJ databases">
        <authorList>
            <person name="Lanie J.A."/>
            <person name="Ng W.-L."/>
            <person name="Kazmierczak K.M."/>
            <person name="Andrzejewski T.M."/>
            <person name="Davidsen T.M."/>
            <person name="Wayne K.J."/>
            <person name="Tettelin H."/>
            <person name="Glass J.I."/>
            <person name="Rusch D."/>
            <person name="Podicherti R."/>
            <person name="Tsui H.-C.T."/>
            <person name="Winkler M.E."/>
        </authorList>
    </citation>
    <scope>NUCLEOTIDE SEQUENCE</scope>
</reference>
<dbReference type="EMBL" id="UINC01111209">
    <property type="protein sequence ID" value="SVC79261.1"/>
    <property type="molecule type" value="Genomic_DNA"/>
</dbReference>
<evidence type="ECO:0000313" key="1">
    <source>
        <dbReference type="EMBL" id="SVC79261.1"/>
    </source>
</evidence>
<sequence length="44" mass="4826">MNSDKYDFVISIGGAAGQGIAAPGDVFAWIFVRRGLHLYTYNAY</sequence>
<evidence type="ECO:0008006" key="2">
    <source>
        <dbReference type="Google" id="ProtNLM"/>
    </source>
</evidence>
<organism evidence="1">
    <name type="scientific">marine metagenome</name>
    <dbReference type="NCBI Taxonomy" id="408172"/>
    <lineage>
        <taxon>unclassified sequences</taxon>
        <taxon>metagenomes</taxon>
        <taxon>ecological metagenomes</taxon>
    </lineage>
</organism>
<gene>
    <name evidence="1" type="ORF">METZ01_LOCUS332115</name>
</gene>
<protein>
    <recommendedName>
        <fullName evidence="2">Pyruvate/ketoisovalerate oxidoreductase catalytic domain-containing protein</fullName>
    </recommendedName>
</protein>
<accession>A0A382Q4V7</accession>
<feature type="non-terminal residue" evidence="1">
    <location>
        <position position="44"/>
    </location>
</feature>
<dbReference type="AlphaFoldDB" id="A0A382Q4V7"/>
<name>A0A382Q4V7_9ZZZZ</name>
<proteinExistence type="predicted"/>